<keyword evidence="4" id="KW-0328">Glycosyltransferase</keyword>
<dbReference type="InterPro" id="IPR001296">
    <property type="entry name" value="Glyco_trans_1"/>
</dbReference>
<gene>
    <name evidence="4" type="ORF">UX09_C0047G0006</name>
</gene>
<dbReference type="Gene3D" id="3.40.50.2000">
    <property type="entry name" value="Glycogen Phosphorylase B"/>
    <property type="match status" value="2"/>
</dbReference>
<dbReference type="Proteomes" id="UP000034354">
    <property type="component" value="Unassembled WGS sequence"/>
</dbReference>
<dbReference type="SUPFAM" id="SSF53756">
    <property type="entry name" value="UDP-Glycosyltransferase/glycogen phosphorylase"/>
    <property type="match status" value="1"/>
</dbReference>
<feature type="domain" description="Glycosyl transferase family 1" evidence="2">
    <location>
        <begin position="182"/>
        <end position="337"/>
    </location>
</feature>
<protein>
    <submittedName>
        <fullName evidence="4">Mannosyltransferase B</fullName>
    </submittedName>
</protein>
<dbReference type="PANTHER" id="PTHR46401">
    <property type="entry name" value="GLYCOSYLTRANSFERASE WBBK-RELATED"/>
    <property type="match status" value="1"/>
</dbReference>
<comment type="caution">
    <text evidence="4">The sequence shown here is derived from an EMBL/GenBank/DDBJ whole genome shotgun (WGS) entry which is preliminary data.</text>
</comment>
<dbReference type="PATRIC" id="fig|1618993.3.peg.947"/>
<evidence type="ECO:0000259" key="3">
    <source>
        <dbReference type="Pfam" id="PF13439"/>
    </source>
</evidence>
<dbReference type="STRING" id="1618993.UX09_C0047G0006"/>
<proteinExistence type="predicted"/>
<dbReference type="GO" id="GO:0016757">
    <property type="term" value="F:glycosyltransferase activity"/>
    <property type="evidence" value="ECO:0007669"/>
    <property type="project" value="UniProtKB-KW"/>
</dbReference>
<reference evidence="4 5" key="1">
    <citation type="journal article" date="2015" name="Nature">
        <title>rRNA introns, odd ribosomes, and small enigmatic genomes across a large radiation of phyla.</title>
        <authorList>
            <person name="Brown C.T."/>
            <person name="Hug L.A."/>
            <person name="Thomas B.C."/>
            <person name="Sharon I."/>
            <person name="Castelle C.J."/>
            <person name="Singh A."/>
            <person name="Wilkins M.J."/>
            <person name="Williams K.H."/>
            <person name="Banfield J.F."/>
        </authorList>
    </citation>
    <scope>NUCLEOTIDE SEQUENCE [LARGE SCALE GENOMIC DNA]</scope>
</reference>
<dbReference type="InterPro" id="IPR028098">
    <property type="entry name" value="Glyco_trans_4-like_N"/>
</dbReference>
<dbReference type="CDD" id="cd03809">
    <property type="entry name" value="GT4_MtfB-like"/>
    <property type="match status" value="1"/>
</dbReference>
<feature type="domain" description="Glycosyltransferase subfamily 4-like N-terminal" evidence="3">
    <location>
        <begin position="40"/>
        <end position="162"/>
    </location>
</feature>
<dbReference type="EMBL" id="LCKW01000047">
    <property type="protein sequence ID" value="KKU06607.1"/>
    <property type="molecule type" value="Genomic_DNA"/>
</dbReference>
<evidence type="ECO:0000313" key="4">
    <source>
        <dbReference type="EMBL" id="KKU06607.1"/>
    </source>
</evidence>
<name>A0A0G1MEX1_9BACT</name>
<evidence type="ECO:0000313" key="5">
    <source>
        <dbReference type="Proteomes" id="UP000034354"/>
    </source>
</evidence>
<organism evidence="4 5">
    <name type="scientific">Candidatus Uhrbacteria bacterium GW2011_GWE2_45_35</name>
    <dbReference type="NCBI Taxonomy" id="1618993"/>
    <lineage>
        <taxon>Bacteria</taxon>
        <taxon>Candidatus Uhriibacteriota</taxon>
    </lineage>
</organism>
<evidence type="ECO:0000256" key="1">
    <source>
        <dbReference type="ARBA" id="ARBA00022679"/>
    </source>
</evidence>
<keyword evidence="1 4" id="KW-0808">Transferase</keyword>
<accession>A0A0G1MEX1</accession>
<dbReference type="AlphaFoldDB" id="A0A0G1MEX1"/>
<dbReference type="PANTHER" id="PTHR46401:SF2">
    <property type="entry name" value="GLYCOSYLTRANSFERASE WBBK-RELATED"/>
    <property type="match status" value="1"/>
</dbReference>
<dbReference type="Pfam" id="PF00534">
    <property type="entry name" value="Glycos_transf_1"/>
    <property type="match status" value="1"/>
</dbReference>
<sequence>MPTIAIDSSSAEKPQRTGVEEYSFQIIERLKKSAVLEGTSVVLFSPKTLKWPFKKFWMQIRVTWELWRRPPEVFFVPGQALPFFISKKIKVATTIHDVGFRRYPQLYPPAEVRRQEAVTRRAVRRADIIFTPSEFTETELVELYQAKLEKIVVTPLSADTDRYKFLSRETIEPTLQKYRLGYKNYFLFVSRVELKKNPEVLISAFGELKNKMGFGDPLRLVFAGRPGFGFEKIKKLHEISPVKDFILSLGYVSLEDLPALVNGARALVLPSWYEGFGIPALEAAACGTPVIAADIPPIHEVLGEAGLFVPPFELELWEQAMEKIAKDPVLVSELSQKGLARAKSFSWDSTAQKTAEAINKLLKE</sequence>
<evidence type="ECO:0000259" key="2">
    <source>
        <dbReference type="Pfam" id="PF00534"/>
    </source>
</evidence>
<dbReference type="Pfam" id="PF13439">
    <property type="entry name" value="Glyco_transf_4"/>
    <property type="match status" value="1"/>
</dbReference>